<dbReference type="Proteomes" id="UP000218172">
    <property type="component" value="Unassembled WGS sequence"/>
</dbReference>
<protein>
    <recommendedName>
        <fullName evidence="9">Ancillary SecYEG translocon subunit/Cell division coordinator CpoB TPR domain-containing protein</fullName>
    </recommendedName>
</protein>
<comment type="caution">
    <text evidence="10">The sequence shown here is derived from an EMBL/GenBank/DDBJ whole genome shotgun (WGS) entry which is preliminary data.</text>
</comment>
<accession>A0A2A4MUA2</accession>
<dbReference type="PANTHER" id="PTHR38035">
    <property type="entry name" value="UPF0070 PROTEIN YFGM"/>
    <property type="match status" value="1"/>
</dbReference>
<evidence type="ECO:0000256" key="8">
    <source>
        <dbReference type="SAM" id="Phobius"/>
    </source>
</evidence>
<keyword evidence="3" id="KW-1003">Cell membrane</keyword>
<evidence type="ECO:0000256" key="2">
    <source>
        <dbReference type="ARBA" id="ARBA00004236"/>
    </source>
</evidence>
<evidence type="ECO:0000313" key="10">
    <source>
        <dbReference type="EMBL" id="PCH63420.1"/>
    </source>
</evidence>
<evidence type="ECO:0000256" key="6">
    <source>
        <dbReference type="ARBA" id="ARBA00023136"/>
    </source>
</evidence>
<dbReference type="Pfam" id="PF09976">
    <property type="entry name" value="TPR_21"/>
    <property type="match status" value="1"/>
</dbReference>
<evidence type="ECO:0000256" key="4">
    <source>
        <dbReference type="ARBA" id="ARBA00022692"/>
    </source>
</evidence>
<dbReference type="InterPro" id="IPR026039">
    <property type="entry name" value="YfgM"/>
</dbReference>
<organism evidence="10 11">
    <name type="scientific">SAR86 cluster bacterium</name>
    <dbReference type="NCBI Taxonomy" id="2030880"/>
    <lineage>
        <taxon>Bacteria</taxon>
        <taxon>Pseudomonadati</taxon>
        <taxon>Pseudomonadota</taxon>
        <taxon>Gammaproteobacteria</taxon>
        <taxon>SAR86 cluster</taxon>
    </lineage>
</organism>
<keyword evidence="5 8" id="KW-1133">Transmembrane helix</keyword>
<evidence type="ECO:0000256" key="3">
    <source>
        <dbReference type="ARBA" id="ARBA00022475"/>
    </source>
</evidence>
<dbReference type="AlphaFoldDB" id="A0A2A4MUA2"/>
<keyword evidence="6 8" id="KW-0472">Membrane</keyword>
<gene>
    <name evidence="10" type="ORF">COC19_01070</name>
</gene>
<dbReference type="PIRSF" id="PIRSF006170">
    <property type="entry name" value="YfgM"/>
    <property type="match status" value="1"/>
</dbReference>
<evidence type="ECO:0000259" key="9">
    <source>
        <dbReference type="Pfam" id="PF09976"/>
    </source>
</evidence>
<dbReference type="GO" id="GO:0005886">
    <property type="term" value="C:plasma membrane"/>
    <property type="evidence" value="ECO:0007669"/>
    <property type="project" value="UniProtKB-SubCell"/>
</dbReference>
<feature type="transmembrane region" description="Helical" evidence="8">
    <location>
        <begin position="25"/>
        <end position="42"/>
    </location>
</feature>
<sequence>MALDATEEENIEALKKWWDENAKQLIGLAVLVAAIYGGVTFWQNSTESFKEGASDLYEQILVATAVAQGTEITEQNRQVVVDSAASLKADYANTVYALYGALYAAQQAVQADDLSLAEQELRWLIDNRQEGMFSSTDEGLILVTNLRLGRVLLAKGDIQAALDLVNSVEPKTFEADYAELRGDIYVALERTTDAKDAYQAAQEAGASSITLQMKMDDLNEAS</sequence>
<feature type="domain" description="Ancillary SecYEG translocon subunit/Cell division coordinator CpoB TPR" evidence="9">
    <location>
        <begin position="15"/>
        <end position="219"/>
    </location>
</feature>
<evidence type="ECO:0000256" key="1">
    <source>
        <dbReference type="ARBA" id="ARBA00004167"/>
    </source>
</evidence>
<reference evidence="11" key="1">
    <citation type="submission" date="2017-08" db="EMBL/GenBank/DDBJ databases">
        <title>A dynamic microbial community with high functional redundancy inhabits the cold, oxic subseafloor aquifer.</title>
        <authorList>
            <person name="Tully B.J."/>
            <person name="Wheat C.G."/>
            <person name="Glazer B.T."/>
            <person name="Huber J.A."/>
        </authorList>
    </citation>
    <scope>NUCLEOTIDE SEQUENCE [LARGE SCALE GENOMIC DNA]</scope>
</reference>
<proteinExistence type="predicted"/>
<evidence type="ECO:0000313" key="11">
    <source>
        <dbReference type="Proteomes" id="UP000218172"/>
    </source>
</evidence>
<name>A0A2A4MUA2_9GAMM</name>
<keyword evidence="7" id="KW-0143">Chaperone</keyword>
<dbReference type="EMBL" id="NVQR01000017">
    <property type="protein sequence ID" value="PCH63420.1"/>
    <property type="molecule type" value="Genomic_DNA"/>
</dbReference>
<dbReference type="GO" id="GO:0044877">
    <property type="term" value="F:protein-containing complex binding"/>
    <property type="evidence" value="ECO:0007669"/>
    <property type="project" value="InterPro"/>
</dbReference>
<evidence type="ECO:0000256" key="5">
    <source>
        <dbReference type="ARBA" id="ARBA00022989"/>
    </source>
</evidence>
<dbReference type="InterPro" id="IPR018704">
    <property type="entry name" value="SecYEG/CpoB_TPR"/>
</dbReference>
<keyword evidence="4 8" id="KW-0812">Transmembrane</keyword>
<evidence type="ECO:0000256" key="7">
    <source>
        <dbReference type="ARBA" id="ARBA00023186"/>
    </source>
</evidence>
<comment type="subcellular location">
    <subcellularLocation>
        <location evidence="2">Cell membrane</location>
    </subcellularLocation>
    <subcellularLocation>
        <location evidence="1">Membrane</location>
        <topology evidence="1">Single-pass membrane protein</topology>
    </subcellularLocation>
</comment>
<dbReference type="PANTHER" id="PTHR38035:SF1">
    <property type="entry name" value="ANCILLARY SECYEG TRANSLOCON SUBUNIT"/>
    <property type="match status" value="1"/>
</dbReference>